<dbReference type="AlphaFoldDB" id="A0A1H8WZG2"/>
<sequence length="25" mass="2842">GRFGSWTTEVSRFNSFDLATYTDAI</sequence>
<dbReference type="EMBL" id="FOCX01000091">
    <property type="protein sequence ID" value="SEP32797.1"/>
    <property type="molecule type" value="Genomic_DNA"/>
</dbReference>
<keyword evidence="2" id="KW-1185">Reference proteome</keyword>
<gene>
    <name evidence="1" type="ORF">SAMN05216388_10911</name>
</gene>
<evidence type="ECO:0000313" key="2">
    <source>
        <dbReference type="Proteomes" id="UP000198775"/>
    </source>
</evidence>
<reference evidence="2" key="1">
    <citation type="submission" date="2016-10" db="EMBL/GenBank/DDBJ databases">
        <authorList>
            <person name="Varghese N."/>
            <person name="Submissions S."/>
        </authorList>
    </citation>
    <scope>NUCLEOTIDE SEQUENCE [LARGE SCALE GENOMIC DNA]</scope>
    <source>
        <strain evidence="2">IBRC-M 10043</strain>
    </source>
</reference>
<protein>
    <submittedName>
        <fullName evidence="1">Uncharacterized protein</fullName>
    </submittedName>
</protein>
<organism evidence="1 2">
    <name type="scientific">Halorientalis persicus</name>
    <dbReference type="NCBI Taxonomy" id="1367881"/>
    <lineage>
        <taxon>Archaea</taxon>
        <taxon>Methanobacteriati</taxon>
        <taxon>Methanobacteriota</taxon>
        <taxon>Stenosarchaea group</taxon>
        <taxon>Halobacteria</taxon>
        <taxon>Halobacteriales</taxon>
        <taxon>Haloarculaceae</taxon>
        <taxon>Halorientalis</taxon>
    </lineage>
</organism>
<name>A0A1H8WZG2_9EURY</name>
<evidence type="ECO:0000313" key="1">
    <source>
        <dbReference type="EMBL" id="SEP32797.1"/>
    </source>
</evidence>
<proteinExistence type="predicted"/>
<dbReference type="Proteomes" id="UP000198775">
    <property type="component" value="Unassembled WGS sequence"/>
</dbReference>
<accession>A0A1H8WZG2</accession>
<feature type="non-terminal residue" evidence="1">
    <location>
        <position position="1"/>
    </location>
</feature>